<evidence type="ECO:0000313" key="11">
    <source>
        <dbReference type="EMBL" id="MBC5681007.1"/>
    </source>
</evidence>
<dbReference type="InterPro" id="IPR001692">
    <property type="entry name" value="Histidinol_DH_CS"/>
</dbReference>
<evidence type="ECO:0000256" key="9">
    <source>
        <dbReference type="PIRNR" id="PIRNR000099"/>
    </source>
</evidence>
<dbReference type="PANTHER" id="PTHR21256">
    <property type="entry name" value="HISTIDINOL DEHYDROGENASE HDH"/>
    <property type="match status" value="1"/>
</dbReference>
<evidence type="ECO:0000256" key="6">
    <source>
        <dbReference type="ARBA" id="ARBA00023002"/>
    </source>
</evidence>
<feature type="binding site" evidence="8">
    <location>
        <position position="415"/>
    </location>
    <ligand>
        <name>substrate</name>
    </ligand>
</feature>
<keyword evidence="5 8" id="KW-0862">Zinc</keyword>
<feature type="binding site" evidence="8">
    <location>
        <position position="328"/>
    </location>
    <ligand>
        <name>substrate</name>
    </ligand>
</feature>
<dbReference type="EC" id="1.1.1.23" evidence="3 8"/>
<feature type="binding site" evidence="8">
    <location>
        <position position="259"/>
    </location>
    <ligand>
        <name>Zn(2+)</name>
        <dbReference type="ChEBI" id="CHEBI:29105"/>
    </ligand>
</feature>
<evidence type="ECO:0000256" key="4">
    <source>
        <dbReference type="ARBA" id="ARBA00022723"/>
    </source>
</evidence>
<feature type="binding site" evidence="8">
    <location>
        <position position="361"/>
    </location>
    <ligand>
        <name>substrate</name>
    </ligand>
</feature>
<dbReference type="NCBIfam" id="TIGR00069">
    <property type="entry name" value="hisD"/>
    <property type="match status" value="1"/>
</dbReference>
<dbReference type="RefSeq" id="WP_021866719.1">
    <property type="nucleotide sequence ID" value="NZ_JACOPD010000005.1"/>
</dbReference>
<feature type="binding site" evidence="8">
    <location>
        <position position="191"/>
    </location>
    <ligand>
        <name>NAD(+)</name>
        <dbReference type="ChEBI" id="CHEBI:57540"/>
    </ligand>
</feature>
<feature type="binding site" evidence="8">
    <location>
        <position position="420"/>
    </location>
    <ligand>
        <name>substrate</name>
    </ligand>
</feature>
<evidence type="ECO:0000256" key="8">
    <source>
        <dbReference type="HAMAP-Rule" id="MF_01024"/>
    </source>
</evidence>
<comment type="function">
    <text evidence="1 8">Catalyzes the sequential NAD-dependent oxidations of L-histidinol to L-histidinaldehyde and then to L-histidine.</text>
</comment>
<evidence type="ECO:0000256" key="10">
    <source>
        <dbReference type="RuleBase" id="RU004175"/>
    </source>
</evidence>
<keyword evidence="8" id="KW-0520">NAD</keyword>
<dbReference type="InterPro" id="IPR022695">
    <property type="entry name" value="Histidinol_DH_monofunct"/>
</dbReference>
<dbReference type="Gene3D" id="3.40.50.1980">
    <property type="entry name" value="Nitrogenase molybdenum iron protein domain"/>
    <property type="match status" value="2"/>
</dbReference>
<dbReference type="HAMAP" id="MF_01024">
    <property type="entry name" value="HisD"/>
    <property type="match status" value="1"/>
</dbReference>
<comment type="pathway">
    <text evidence="8">Amino-acid biosynthesis; L-histidine biosynthesis; L-histidine from 5-phospho-alpha-D-ribose 1-diphosphate: step 9/9.</text>
</comment>
<keyword evidence="8" id="KW-0028">Amino-acid biosynthesis</keyword>
<feature type="binding site" evidence="8">
    <location>
        <position position="262"/>
    </location>
    <ligand>
        <name>substrate</name>
    </ligand>
</feature>
<dbReference type="InterPro" id="IPR012131">
    <property type="entry name" value="Hstdl_DH"/>
</dbReference>
<evidence type="ECO:0000256" key="5">
    <source>
        <dbReference type="ARBA" id="ARBA00022833"/>
    </source>
</evidence>
<keyword evidence="12" id="KW-1185">Reference proteome</keyword>
<dbReference type="InterPro" id="IPR016161">
    <property type="entry name" value="Ald_DH/histidinol_DH"/>
</dbReference>
<feature type="binding site" evidence="8">
    <location>
        <position position="214"/>
    </location>
    <ligand>
        <name>NAD(+)</name>
        <dbReference type="ChEBI" id="CHEBI:57540"/>
    </ligand>
</feature>
<evidence type="ECO:0000313" key="12">
    <source>
        <dbReference type="Proteomes" id="UP000628463"/>
    </source>
</evidence>
<dbReference type="PANTHER" id="PTHR21256:SF2">
    <property type="entry name" value="HISTIDINE BIOSYNTHESIS TRIFUNCTIONAL PROTEIN"/>
    <property type="match status" value="1"/>
</dbReference>
<dbReference type="CDD" id="cd06572">
    <property type="entry name" value="Histidinol_dh"/>
    <property type="match status" value="1"/>
</dbReference>
<feature type="binding site" evidence="8">
    <location>
        <position position="420"/>
    </location>
    <ligand>
        <name>Zn(2+)</name>
        <dbReference type="ChEBI" id="CHEBI:29105"/>
    </ligand>
</feature>
<keyword evidence="8" id="KW-0368">Histidine biosynthesis</keyword>
<comment type="cofactor">
    <cofactor evidence="8">
        <name>Zn(2+)</name>
        <dbReference type="ChEBI" id="CHEBI:29105"/>
    </cofactor>
    <text evidence="8">Binds 1 zinc ion per subunit.</text>
</comment>
<comment type="similarity">
    <text evidence="2 8 9 10">Belongs to the histidinol dehydrogenase family.</text>
</comment>
<dbReference type="Proteomes" id="UP000628463">
    <property type="component" value="Unassembled WGS sequence"/>
</dbReference>
<protein>
    <recommendedName>
        <fullName evidence="3 8">Histidinol dehydrogenase</fullName>
        <shortName evidence="8">HDH</shortName>
        <ecNumber evidence="3 8">1.1.1.23</ecNumber>
    </recommendedName>
</protein>
<evidence type="ECO:0000256" key="7">
    <source>
        <dbReference type="ARBA" id="ARBA00049489"/>
    </source>
</evidence>
<feature type="binding site" evidence="8">
    <location>
        <position position="361"/>
    </location>
    <ligand>
        <name>Zn(2+)</name>
        <dbReference type="ChEBI" id="CHEBI:29105"/>
    </ligand>
</feature>
<feature type="binding site" evidence="8">
    <location>
        <position position="237"/>
    </location>
    <ligand>
        <name>substrate</name>
    </ligand>
</feature>
<keyword evidence="4 8" id="KW-0479">Metal-binding</keyword>
<feature type="active site" description="Proton acceptor" evidence="8">
    <location>
        <position position="328"/>
    </location>
</feature>
<feature type="binding site" evidence="8">
    <location>
        <position position="129"/>
    </location>
    <ligand>
        <name>NAD(+)</name>
        <dbReference type="ChEBI" id="CHEBI:57540"/>
    </ligand>
</feature>
<dbReference type="Pfam" id="PF00815">
    <property type="entry name" value="Histidinol_dh"/>
    <property type="match status" value="1"/>
</dbReference>
<dbReference type="SUPFAM" id="SSF53720">
    <property type="entry name" value="ALDH-like"/>
    <property type="match status" value="1"/>
</dbReference>
<reference evidence="11 12" key="1">
    <citation type="submission" date="2020-08" db="EMBL/GenBank/DDBJ databases">
        <title>Genome public.</title>
        <authorList>
            <person name="Liu C."/>
            <person name="Sun Q."/>
        </authorList>
    </citation>
    <scope>NUCLEOTIDE SEQUENCE [LARGE SCALE GENOMIC DNA]</scope>
    <source>
        <strain evidence="11 12">NSJ-43</strain>
    </source>
</reference>
<proteinExistence type="inferred from homology"/>
<name>A0ABR7G0N9_9FIRM</name>
<comment type="catalytic activity">
    <reaction evidence="7 8">
        <text>L-histidinol + 2 NAD(+) + H2O = L-histidine + 2 NADH + 3 H(+)</text>
        <dbReference type="Rhea" id="RHEA:20641"/>
        <dbReference type="ChEBI" id="CHEBI:15377"/>
        <dbReference type="ChEBI" id="CHEBI:15378"/>
        <dbReference type="ChEBI" id="CHEBI:57540"/>
        <dbReference type="ChEBI" id="CHEBI:57595"/>
        <dbReference type="ChEBI" id="CHEBI:57699"/>
        <dbReference type="ChEBI" id="CHEBI:57945"/>
        <dbReference type="EC" id="1.1.1.23"/>
    </reaction>
</comment>
<feature type="binding site" evidence="8">
    <location>
        <position position="259"/>
    </location>
    <ligand>
        <name>substrate</name>
    </ligand>
</feature>
<organism evidence="11 12">
    <name type="scientific">Lachnospira hominis</name>
    <name type="common">ex Liu et al. 2021</name>
    <dbReference type="NCBI Taxonomy" id="2763051"/>
    <lineage>
        <taxon>Bacteria</taxon>
        <taxon>Bacillati</taxon>
        <taxon>Bacillota</taxon>
        <taxon>Clostridia</taxon>
        <taxon>Lachnospirales</taxon>
        <taxon>Lachnospiraceae</taxon>
        <taxon>Lachnospira</taxon>
    </lineage>
</organism>
<dbReference type="Gene3D" id="1.20.5.1300">
    <property type="match status" value="1"/>
</dbReference>
<evidence type="ECO:0000256" key="1">
    <source>
        <dbReference type="ARBA" id="ARBA00003850"/>
    </source>
</evidence>
<accession>A0ABR7G0N9</accession>
<feature type="binding site" evidence="8">
    <location>
        <position position="262"/>
    </location>
    <ligand>
        <name>Zn(2+)</name>
        <dbReference type="ChEBI" id="CHEBI:29105"/>
    </ligand>
</feature>
<dbReference type="PROSITE" id="PS00611">
    <property type="entry name" value="HISOL_DEHYDROGENASE"/>
    <property type="match status" value="1"/>
</dbReference>
<sequence length="432" mass="47036">MRIVKLTKESKSNILENLLKRSPNSYGKFESAVADILANVKSRGDDALFEYTRNFDKADINPSNIVVTQEEIDEAYSLVDDKLLDVIRKALVNIRDYHEKQKQYSWFDSKPDGTILGQKVTALSRVGVYVPGGKAAYPSSVLMNVMPAKVAGVEQIVMCTPPDKEGKVYPTTLVAAKEAGVDVIYKVGGAQAIAAMAYGTASVPKVDKIVGPGNIYVALAKKAVFGYVSIDSVAGPSEIMVIADETANPRFVAADLLSQAEHDEMASAILVTTSEELAKKVSAQIDEFLKELSRSEIISKSLENYGYILVADSIDEAIEVANDIASEHLEIVTKDPFNVMTKIKNAGAIFLGEYSSEPLGDYFAGPNHVLPTNGTAKFFSPLSVDDFIKKSSIISYSREALELIHNDIETFAKAEHLTAHANSIHVRFEGDK</sequence>
<dbReference type="PIRSF" id="PIRSF000099">
    <property type="entry name" value="Histidinol_dh"/>
    <property type="match status" value="1"/>
</dbReference>
<dbReference type="EMBL" id="JACOPD010000005">
    <property type="protein sequence ID" value="MBC5681007.1"/>
    <property type="molecule type" value="Genomic_DNA"/>
</dbReference>
<feature type="active site" description="Proton acceptor" evidence="8">
    <location>
        <position position="327"/>
    </location>
</feature>
<dbReference type="PRINTS" id="PR00083">
    <property type="entry name" value="HOLDHDRGNASE"/>
</dbReference>
<evidence type="ECO:0000256" key="3">
    <source>
        <dbReference type="ARBA" id="ARBA00012965"/>
    </source>
</evidence>
<dbReference type="GO" id="GO:0004399">
    <property type="term" value="F:histidinol dehydrogenase activity"/>
    <property type="evidence" value="ECO:0007669"/>
    <property type="project" value="UniProtKB-EC"/>
</dbReference>
<keyword evidence="6 8" id="KW-0560">Oxidoreductase</keyword>
<gene>
    <name evidence="8 11" type="primary">hisD</name>
    <name evidence="11" type="ORF">H8S01_08550</name>
</gene>
<evidence type="ECO:0000256" key="2">
    <source>
        <dbReference type="ARBA" id="ARBA00010178"/>
    </source>
</evidence>
<comment type="caution">
    <text evidence="11">The sequence shown here is derived from an EMBL/GenBank/DDBJ whole genome shotgun (WGS) entry which is preliminary data.</text>
</comment>